<dbReference type="Proteomes" id="UP001240236">
    <property type="component" value="Unassembled WGS sequence"/>
</dbReference>
<reference evidence="1 2" key="1">
    <citation type="submission" date="2023-07" db="EMBL/GenBank/DDBJ databases">
        <title>Sequencing the genomes of 1000 actinobacteria strains.</title>
        <authorList>
            <person name="Klenk H.-P."/>
        </authorList>
    </citation>
    <scope>NUCLEOTIDE SEQUENCE [LARGE SCALE GENOMIC DNA]</scope>
    <source>
        <strain evidence="1 2">DSM 44709</strain>
    </source>
</reference>
<evidence type="ECO:0000313" key="2">
    <source>
        <dbReference type="Proteomes" id="UP001240236"/>
    </source>
</evidence>
<accession>A0AAE4B0J5</accession>
<sequence length="90" mass="9685">MHRHAPVSIVVPRMIADDLLYALSFTVDAYDHDAARCRCPDSTPASPCPDHQHDQARADLLRLARSYVAAALDAGDTLTGCRTSSSFAAS</sequence>
<gene>
    <name evidence="1" type="ORF">J2S42_003542</name>
</gene>
<name>A0AAE4B0J5_9ACTN</name>
<dbReference type="EMBL" id="JAUSUZ010000001">
    <property type="protein sequence ID" value="MDQ0366873.1"/>
    <property type="molecule type" value="Genomic_DNA"/>
</dbReference>
<evidence type="ECO:0000313" key="1">
    <source>
        <dbReference type="EMBL" id="MDQ0366873.1"/>
    </source>
</evidence>
<proteinExistence type="predicted"/>
<protein>
    <submittedName>
        <fullName evidence="1">Uncharacterized protein</fullName>
    </submittedName>
</protein>
<dbReference type="AlphaFoldDB" id="A0AAE4B0J5"/>
<comment type="caution">
    <text evidence="1">The sequence shown here is derived from an EMBL/GenBank/DDBJ whole genome shotgun (WGS) entry which is preliminary data.</text>
</comment>
<organism evidence="1 2">
    <name type="scientific">Catenuloplanes indicus</name>
    <dbReference type="NCBI Taxonomy" id="137267"/>
    <lineage>
        <taxon>Bacteria</taxon>
        <taxon>Bacillati</taxon>
        <taxon>Actinomycetota</taxon>
        <taxon>Actinomycetes</taxon>
        <taxon>Micromonosporales</taxon>
        <taxon>Micromonosporaceae</taxon>
        <taxon>Catenuloplanes</taxon>
    </lineage>
</organism>
<dbReference type="RefSeq" id="WP_307240514.1">
    <property type="nucleotide sequence ID" value="NZ_JAUSUZ010000001.1"/>
</dbReference>
<keyword evidence="2" id="KW-1185">Reference proteome</keyword>